<name>A0A1A8XKD7_9RHOO</name>
<proteinExistence type="predicted"/>
<organism evidence="1 2">
    <name type="scientific">Candidatus Propionivibrio aalborgensis</name>
    <dbReference type="NCBI Taxonomy" id="1860101"/>
    <lineage>
        <taxon>Bacteria</taxon>
        <taxon>Pseudomonadati</taxon>
        <taxon>Pseudomonadota</taxon>
        <taxon>Betaproteobacteria</taxon>
        <taxon>Rhodocyclales</taxon>
        <taxon>Rhodocyclaceae</taxon>
        <taxon>Propionivibrio</taxon>
    </lineage>
</organism>
<keyword evidence="2" id="KW-1185">Reference proteome</keyword>
<reference evidence="1 2" key="1">
    <citation type="submission" date="2016-06" db="EMBL/GenBank/DDBJ databases">
        <authorList>
            <person name="Kjaerup R.B."/>
            <person name="Dalgaard T.S."/>
            <person name="Juul-Madsen H.R."/>
        </authorList>
    </citation>
    <scope>NUCLEOTIDE SEQUENCE [LARGE SCALE GENOMIC DNA]</scope>
    <source>
        <strain evidence="1">2</strain>
    </source>
</reference>
<accession>A0A1A8XKD7</accession>
<gene>
    <name evidence="1" type="ORF">PROAA_1600012</name>
</gene>
<dbReference type="AlphaFoldDB" id="A0A1A8XKD7"/>
<dbReference type="EMBL" id="FLQY01000069">
    <property type="protein sequence ID" value="SBT05644.1"/>
    <property type="molecule type" value="Genomic_DNA"/>
</dbReference>
<evidence type="ECO:0000313" key="1">
    <source>
        <dbReference type="EMBL" id="SBT05644.1"/>
    </source>
</evidence>
<sequence length="135" mass="13747">MIDGACGSATSAAGFSGTTICLTARRRITGLGDLSGIDALAGIIGGVSAGAWTRFLESPLPLSIITTLIVVAGISTRAGKGLATLSKSAACAITDTVRARTNVRHEEGNIDRNRKIAEGVGMADHCPTYDCVAVQ</sequence>
<dbReference type="Proteomes" id="UP000199600">
    <property type="component" value="Unassembled WGS sequence"/>
</dbReference>
<evidence type="ECO:0000313" key="2">
    <source>
        <dbReference type="Proteomes" id="UP000199600"/>
    </source>
</evidence>
<protein>
    <submittedName>
        <fullName evidence="1">Uncharacterized protein</fullName>
    </submittedName>
</protein>